<keyword evidence="6 8" id="KW-1133">Transmembrane helix</keyword>
<dbReference type="SUPFAM" id="SSF161098">
    <property type="entry name" value="MetI-like"/>
    <property type="match status" value="1"/>
</dbReference>
<dbReference type="InterPro" id="IPR035906">
    <property type="entry name" value="MetI-like_sf"/>
</dbReference>
<evidence type="ECO:0000256" key="4">
    <source>
        <dbReference type="ARBA" id="ARBA00022475"/>
    </source>
</evidence>
<keyword evidence="11" id="KW-1185">Reference proteome</keyword>
<dbReference type="GO" id="GO:0055085">
    <property type="term" value="P:transmembrane transport"/>
    <property type="evidence" value="ECO:0007669"/>
    <property type="project" value="InterPro"/>
</dbReference>
<feature type="transmembrane region" description="Helical" evidence="8">
    <location>
        <begin position="386"/>
        <end position="409"/>
    </location>
</feature>
<dbReference type="GO" id="GO:0005886">
    <property type="term" value="C:plasma membrane"/>
    <property type="evidence" value="ECO:0007669"/>
    <property type="project" value="UniProtKB-SubCell"/>
</dbReference>
<comment type="similarity">
    <text evidence="2">Belongs to the binding-protein-dependent transport system permease family. CysTW subfamily.</text>
</comment>
<evidence type="ECO:0000256" key="8">
    <source>
        <dbReference type="RuleBase" id="RU363032"/>
    </source>
</evidence>
<feature type="transmembrane region" description="Helical" evidence="8">
    <location>
        <begin position="238"/>
        <end position="256"/>
    </location>
</feature>
<evidence type="ECO:0000313" key="11">
    <source>
        <dbReference type="Proteomes" id="UP001165667"/>
    </source>
</evidence>
<feature type="transmembrane region" description="Helical" evidence="8">
    <location>
        <begin position="207"/>
        <end position="226"/>
    </location>
</feature>
<evidence type="ECO:0000256" key="6">
    <source>
        <dbReference type="ARBA" id="ARBA00022989"/>
    </source>
</evidence>
<dbReference type="Gene3D" id="1.10.3720.10">
    <property type="entry name" value="MetI-like"/>
    <property type="match status" value="1"/>
</dbReference>
<accession>A0AA41Z200</accession>
<dbReference type="AlphaFoldDB" id="A0AA41Z200"/>
<protein>
    <submittedName>
        <fullName evidence="10">ABC transporter permease</fullName>
    </submittedName>
</protein>
<evidence type="ECO:0000259" key="9">
    <source>
        <dbReference type="PROSITE" id="PS50928"/>
    </source>
</evidence>
<dbReference type="PROSITE" id="PS50928">
    <property type="entry name" value="ABC_TM1"/>
    <property type="match status" value="1"/>
</dbReference>
<evidence type="ECO:0000256" key="1">
    <source>
        <dbReference type="ARBA" id="ARBA00004651"/>
    </source>
</evidence>
<dbReference type="PANTHER" id="PTHR42929:SF5">
    <property type="entry name" value="ABC TRANSPORTER PERMEASE PROTEIN"/>
    <property type="match status" value="1"/>
</dbReference>
<dbReference type="EMBL" id="JAMOIM010000003">
    <property type="protein sequence ID" value="MCW6507812.1"/>
    <property type="molecule type" value="Genomic_DNA"/>
</dbReference>
<feature type="transmembrane region" description="Helical" evidence="8">
    <location>
        <begin position="38"/>
        <end position="61"/>
    </location>
</feature>
<evidence type="ECO:0000256" key="7">
    <source>
        <dbReference type="ARBA" id="ARBA00023136"/>
    </source>
</evidence>
<feature type="domain" description="ABC transmembrane type-1" evidence="9">
    <location>
        <begin position="203"/>
        <end position="409"/>
    </location>
</feature>
<comment type="subcellular location">
    <subcellularLocation>
        <location evidence="1 8">Cell membrane</location>
        <topology evidence="1 8">Multi-pass membrane protein</topology>
    </subcellularLocation>
</comment>
<reference evidence="10" key="1">
    <citation type="submission" date="2022-05" db="EMBL/GenBank/DDBJ databases">
        <authorList>
            <person name="Pankratov T."/>
        </authorList>
    </citation>
    <scope>NUCLEOTIDE SEQUENCE</scope>
    <source>
        <strain evidence="10">BP6-180914</strain>
    </source>
</reference>
<feature type="transmembrane region" description="Helical" evidence="8">
    <location>
        <begin position="288"/>
        <end position="310"/>
    </location>
</feature>
<evidence type="ECO:0000256" key="3">
    <source>
        <dbReference type="ARBA" id="ARBA00022448"/>
    </source>
</evidence>
<keyword evidence="5 8" id="KW-0812">Transmembrane</keyword>
<dbReference type="Proteomes" id="UP001165667">
    <property type="component" value="Unassembled WGS sequence"/>
</dbReference>
<organism evidence="10 11">
    <name type="scientific">Lichenifustis flavocetrariae</name>
    <dbReference type="NCBI Taxonomy" id="2949735"/>
    <lineage>
        <taxon>Bacteria</taxon>
        <taxon>Pseudomonadati</taxon>
        <taxon>Pseudomonadota</taxon>
        <taxon>Alphaproteobacteria</taxon>
        <taxon>Hyphomicrobiales</taxon>
        <taxon>Lichenihabitantaceae</taxon>
        <taxon>Lichenifustis</taxon>
    </lineage>
</organism>
<evidence type="ECO:0000256" key="5">
    <source>
        <dbReference type="ARBA" id="ARBA00022692"/>
    </source>
</evidence>
<keyword evidence="7 8" id="KW-0472">Membrane</keyword>
<gene>
    <name evidence="10" type="ORF">M8523_07240</name>
</gene>
<feature type="transmembrane region" description="Helical" evidence="8">
    <location>
        <begin position="341"/>
        <end position="366"/>
    </location>
</feature>
<keyword evidence="3 8" id="KW-0813">Transport</keyword>
<dbReference type="PANTHER" id="PTHR42929">
    <property type="entry name" value="INNER MEMBRANE ABC TRANSPORTER PERMEASE PROTEIN YDCU-RELATED-RELATED"/>
    <property type="match status" value="1"/>
</dbReference>
<evidence type="ECO:0000256" key="2">
    <source>
        <dbReference type="ARBA" id="ARBA00007069"/>
    </source>
</evidence>
<dbReference type="Pfam" id="PF00528">
    <property type="entry name" value="BPD_transp_1"/>
    <property type="match status" value="1"/>
</dbReference>
<sequence length="421" mass="45595">MAAPASAAVSFGSVSASEPHDRLWRDLKRSQRAAQLRAIGLILPLVVFLILVFIVPIGMLLSRSVSDLAVPRALPATVAALAGWTPAKEIPPQVYPALVEDIGSAPQMLFGDAAARLETGTPGMRALMMKTRSRLQGAAPSDARKALTGISPKWDTMEGWVAIKQASGPLTDHYLLTALDLHRDELGKVTRVVAYERVFLAAIGRTFGIAFTVTALALLLGFPFAFLAATSSDRVSRILLFTVLLPFWTAMLVRALSWSVLLQRTGIINDALLRLGLVREPLDLMYNRFALCIALIHIFLPYMVLPLYSVMKTIPPQHMRAAASLGARPWMAFRRVYLPQVVPGIGAGALLVFIQCLGVFVVPALLGGPNDQGLPYYIAFYVNRVLNWGLAAALSVILLLSVAVLYALYVRLSGKSAMVLG</sequence>
<name>A0AA41Z200_9HYPH</name>
<evidence type="ECO:0000313" key="10">
    <source>
        <dbReference type="EMBL" id="MCW6507812.1"/>
    </source>
</evidence>
<dbReference type="CDD" id="cd06261">
    <property type="entry name" value="TM_PBP2"/>
    <property type="match status" value="1"/>
</dbReference>
<proteinExistence type="inferred from homology"/>
<dbReference type="InterPro" id="IPR000515">
    <property type="entry name" value="MetI-like"/>
</dbReference>
<keyword evidence="4" id="KW-1003">Cell membrane</keyword>
<comment type="caution">
    <text evidence="10">The sequence shown here is derived from an EMBL/GenBank/DDBJ whole genome shotgun (WGS) entry which is preliminary data.</text>
</comment>